<dbReference type="EMBL" id="MCFF01000040">
    <property type="protein sequence ID" value="ORZ07790.1"/>
    <property type="molecule type" value="Genomic_DNA"/>
</dbReference>
<reference evidence="1 2" key="1">
    <citation type="submission" date="2016-07" db="EMBL/GenBank/DDBJ databases">
        <title>Pervasive Adenine N6-methylation of Active Genes in Fungi.</title>
        <authorList>
            <consortium name="DOE Joint Genome Institute"/>
            <person name="Mondo S.J."/>
            <person name="Dannebaum R.O."/>
            <person name="Kuo R.C."/>
            <person name="Labutti K."/>
            <person name="Haridas S."/>
            <person name="Kuo A."/>
            <person name="Salamov A."/>
            <person name="Ahrendt S.R."/>
            <person name="Lipzen A."/>
            <person name="Sullivan W."/>
            <person name="Andreopoulos W.B."/>
            <person name="Clum A."/>
            <person name="Lindquist E."/>
            <person name="Daum C."/>
            <person name="Ramamoorthy G.K."/>
            <person name="Gryganskyi A."/>
            <person name="Culley D."/>
            <person name="Magnuson J.K."/>
            <person name="James T.Y."/>
            <person name="O'Malley M.A."/>
            <person name="Stajich J.E."/>
            <person name="Spatafora J.W."/>
            <person name="Visel A."/>
            <person name="Grigoriev I.V."/>
        </authorList>
    </citation>
    <scope>NUCLEOTIDE SEQUENCE [LARGE SCALE GENOMIC DNA]</scope>
    <source>
        <strain evidence="1 2">NRRL 3116</strain>
    </source>
</reference>
<proteinExistence type="predicted"/>
<evidence type="ECO:0000313" key="1">
    <source>
        <dbReference type="EMBL" id="ORZ07790.1"/>
    </source>
</evidence>
<keyword evidence="2" id="KW-1185">Reference proteome</keyword>
<protein>
    <submittedName>
        <fullName evidence="1">Uncharacterized protein</fullName>
    </submittedName>
</protein>
<dbReference type="Proteomes" id="UP000193648">
    <property type="component" value="Unassembled WGS sequence"/>
</dbReference>
<organism evidence="1 2">
    <name type="scientific">Lobosporangium transversale</name>
    <dbReference type="NCBI Taxonomy" id="64571"/>
    <lineage>
        <taxon>Eukaryota</taxon>
        <taxon>Fungi</taxon>
        <taxon>Fungi incertae sedis</taxon>
        <taxon>Mucoromycota</taxon>
        <taxon>Mortierellomycotina</taxon>
        <taxon>Mortierellomycetes</taxon>
        <taxon>Mortierellales</taxon>
        <taxon>Mortierellaceae</taxon>
        <taxon>Lobosporangium</taxon>
    </lineage>
</organism>
<gene>
    <name evidence="1" type="ORF">BCR41DRAFT_412193</name>
</gene>
<dbReference type="RefSeq" id="XP_021878156.1">
    <property type="nucleotide sequence ID" value="XM_022029465.1"/>
</dbReference>
<name>A0A1Y2GDJ2_9FUNG</name>
<dbReference type="AlphaFoldDB" id="A0A1Y2GDJ2"/>
<sequence length="303" mass="34314">MNVRDTYDYGCRYLKLIERDIKQALKGSTLRYHRYKYPGRKKKKQPTATMVARQIVTRHCSPKYLSGNVEQVALKEVQYEDFNAINTCPLDAPLMLWVLLRRFSGMCYSTATLAASEGAVLEEVVKLVLAKEHAKARRMWCKEILGLATFKVTYDSTCSEEGCPNRSSKETQSSAYFFMRGNARHINQGSFDMSVKKEHTPCSLPMQTQGSRKRMLSFNVDSGTLESLDVCSGMRAYSRMERKLQWVGDQMIVPDGFQPTQVWYLRSHDQLAGNETDISSSASATNGGGREAVQLRVKIPMKA</sequence>
<dbReference type="InParanoid" id="A0A1Y2GDJ2"/>
<accession>A0A1Y2GDJ2</accession>
<dbReference type="GeneID" id="33571308"/>
<evidence type="ECO:0000313" key="2">
    <source>
        <dbReference type="Proteomes" id="UP000193648"/>
    </source>
</evidence>
<comment type="caution">
    <text evidence="1">The sequence shown here is derived from an EMBL/GenBank/DDBJ whole genome shotgun (WGS) entry which is preliminary data.</text>
</comment>